<gene>
    <name evidence="1" type="ORF">E7747_05495</name>
</gene>
<name>A0A4P7W1L5_9BACT</name>
<dbReference type="AlphaFoldDB" id="A0A4P7W1L5"/>
<keyword evidence="2" id="KW-1185">Reference proteome</keyword>
<protein>
    <submittedName>
        <fullName evidence="1">Uncharacterized protein</fullName>
    </submittedName>
</protein>
<dbReference type="Proteomes" id="UP000297149">
    <property type="component" value="Chromosome"/>
</dbReference>
<dbReference type="EMBL" id="CP039396">
    <property type="protein sequence ID" value="QCD41783.1"/>
    <property type="molecule type" value="Genomic_DNA"/>
</dbReference>
<evidence type="ECO:0000313" key="1">
    <source>
        <dbReference type="EMBL" id="QCD41783.1"/>
    </source>
</evidence>
<dbReference type="RefSeq" id="WP_136414612.1">
    <property type="nucleotide sequence ID" value="NZ_CP039396.1"/>
</dbReference>
<evidence type="ECO:0000313" key="2">
    <source>
        <dbReference type="Proteomes" id="UP000297149"/>
    </source>
</evidence>
<reference evidence="2" key="1">
    <citation type="submission" date="2019-02" db="EMBL/GenBank/DDBJ databases">
        <title>Isolation and identification of novel species under the genus Muribaculum.</title>
        <authorList>
            <person name="Miyake S."/>
            <person name="Ding Y."/>
            <person name="Low A."/>
            <person name="Soh M."/>
            <person name="Seedorf H."/>
        </authorList>
    </citation>
    <scope>NUCLEOTIDE SEQUENCE [LARGE SCALE GENOMIC DNA]</scope>
    <source>
        <strain evidence="2">H5</strain>
    </source>
</reference>
<dbReference type="KEGG" id="ddb:E7747_05495"/>
<proteinExistence type="predicted"/>
<organism evidence="1 2">
    <name type="scientific">Duncaniella dubosii</name>
    <dbReference type="NCBI Taxonomy" id="2518971"/>
    <lineage>
        <taxon>Bacteria</taxon>
        <taxon>Pseudomonadati</taxon>
        <taxon>Bacteroidota</taxon>
        <taxon>Bacteroidia</taxon>
        <taxon>Bacteroidales</taxon>
        <taxon>Muribaculaceae</taxon>
        <taxon>Duncaniella</taxon>
    </lineage>
</organism>
<accession>A0A4P7W1L5</accession>
<sequence>MPGHKACAEKTLRGKLKVEKTRNNGNGRQFAFDTITAVSQTDVRLSGYDKPLNSRKESLFISNKTEREITAVEVRMTYKDMQGRMLHETEWLLRADIPSGATRRVEFPSWDRQNSFYYHKGRQPRVANVTPYRIECSVLRYVSPSVTSAGEKL</sequence>